<gene>
    <name evidence="2" type="ORF">Q8A49_07590</name>
</gene>
<feature type="transmembrane region" description="Helical" evidence="1">
    <location>
        <begin position="157"/>
        <end position="178"/>
    </location>
</feature>
<dbReference type="Proteomes" id="UP001348641">
    <property type="component" value="Unassembled WGS sequence"/>
</dbReference>
<keyword evidence="1" id="KW-0472">Membrane</keyword>
<comment type="caution">
    <text evidence="2">The sequence shown here is derived from an EMBL/GenBank/DDBJ whole genome shotgun (WGS) entry which is preliminary data.</text>
</comment>
<evidence type="ECO:0000313" key="3">
    <source>
        <dbReference type="Proteomes" id="UP001348641"/>
    </source>
</evidence>
<evidence type="ECO:0000256" key="1">
    <source>
        <dbReference type="SAM" id="Phobius"/>
    </source>
</evidence>
<dbReference type="EMBL" id="JAUUCC010000014">
    <property type="protein sequence ID" value="MEE2050355.1"/>
    <property type="molecule type" value="Genomic_DNA"/>
</dbReference>
<keyword evidence="1" id="KW-0812">Transmembrane</keyword>
<dbReference type="RefSeq" id="WP_330157636.1">
    <property type="nucleotide sequence ID" value="NZ_BAAAJA010000001.1"/>
</dbReference>
<proteinExistence type="predicted"/>
<organism evidence="2 3">
    <name type="scientific">Nocardiopsis tropica</name>
    <dbReference type="NCBI Taxonomy" id="109330"/>
    <lineage>
        <taxon>Bacteria</taxon>
        <taxon>Bacillati</taxon>
        <taxon>Actinomycetota</taxon>
        <taxon>Actinomycetes</taxon>
        <taxon>Streptosporangiales</taxon>
        <taxon>Nocardiopsidaceae</taxon>
        <taxon>Nocardiopsis</taxon>
    </lineage>
</organism>
<name>A0ABU7KM39_9ACTN</name>
<sequence>MLTAGFTAAVVSTSVVPASADARPELPETQAVVEELEGDGVFIDPSIDAIPSAEEGALETASADSEIPVYYVLLPSDAVASQTGLDALMNPVMEDVGDGVYAVFAGSQDFVVLSPNIEDTAGIREIAVQEGQGNQVDTLAAVPDAAQQLEDAEAAGATSGLVLLGVLVLVVAAGALFVRNSRRKRAAEKAKQLQEIKQMATEDVVRLGEDVSRLEIDVSKVDDATREDYSQAMDAYDQAKTLLDTIQEPEQVRMVTSALEDGRYYMASTRARMNGEPVPSRRGPCFFNPQHGPSVEDVAWAPPGGAPREVTACAACAEAVRVGGQPDVRLVEVNGERRPYYDAGPAYSPYASGYFGTDMMMGMFTGMMMGSMMGSMMGMGMGMGMGGGDVAAEGDMGGGDMGDFGGGGDMGDFGGFDF</sequence>
<keyword evidence="1" id="KW-1133">Transmembrane helix</keyword>
<accession>A0ABU7KM39</accession>
<reference evidence="2 3" key="1">
    <citation type="submission" date="2023-07" db="EMBL/GenBank/DDBJ databases">
        <authorList>
            <person name="Girao M."/>
            <person name="Carvalho M.F."/>
        </authorList>
    </citation>
    <scope>NUCLEOTIDE SEQUENCE [LARGE SCALE GENOMIC DNA]</scope>
    <source>
        <strain evidence="2 3">66/93</strain>
    </source>
</reference>
<evidence type="ECO:0000313" key="2">
    <source>
        <dbReference type="EMBL" id="MEE2050355.1"/>
    </source>
</evidence>
<protein>
    <submittedName>
        <fullName evidence="2">Chemotaxis protein CheA</fullName>
    </submittedName>
</protein>